<feature type="domain" description="M23ase beta-sheet core" evidence="2">
    <location>
        <begin position="94"/>
        <end position="164"/>
    </location>
</feature>
<gene>
    <name evidence="3" type="ORF">DI609_05835</name>
</gene>
<accession>A0A2W5B5N5</accession>
<name>A0A2W5B5N5_9CORY</name>
<proteinExistence type="predicted"/>
<dbReference type="Gene3D" id="2.70.70.10">
    <property type="entry name" value="Glucose Permease (Domain IIA)"/>
    <property type="match status" value="1"/>
</dbReference>
<dbReference type="AlphaFoldDB" id="A0A2W5B5N5"/>
<feature type="chain" id="PRO_5038552289" evidence="1">
    <location>
        <begin position="31"/>
        <end position="208"/>
    </location>
</feature>
<dbReference type="EMBL" id="QFNY01000115">
    <property type="protein sequence ID" value="PZP00697.1"/>
    <property type="molecule type" value="Genomic_DNA"/>
</dbReference>
<evidence type="ECO:0000259" key="2">
    <source>
        <dbReference type="Pfam" id="PF01551"/>
    </source>
</evidence>
<dbReference type="InterPro" id="IPR016047">
    <property type="entry name" value="M23ase_b-sheet_dom"/>
</dbReference>
<comment type="caution">
    <text evidence="3">The sequence shown here is derived from an EMBL/GenBank/DDBJ whole genome shotgun (WGS) entry which is preliminary data.</text>
</comment>
<dbReference type="SUPFAM" id="SSF51261">
    <property type="entry name" value="Duplicated hybrid motif"/>
    <property type="match status" value="1"/>
</dbReference>
<dbReference type="Proteomes" id="UP000249451">
    <property type="component" value="Unassembled WGS sequence"/>
</dbReference>
<evidence type="ECO:0000313" key="4">
    <source>
        <dbReference type="Proteomes" id="UP000249451"/>
    </source>
</evidence>
<reference evidence="3 4" key="1">
    <citation type="submission" date="2017-11" db="EMBL/GenBank/DDBJ databases">
        <title>Infants hospitalized years apart are colonized by the same room-sourced microbial strains.</title>
        <authorList>
            <person name="Brooks B."/>
            <person name="Olm M.R."/>
            <person name="Firek B.A."/>
            <person name="Baker R."/>
            <person name="Thomas B.C."/>
            <person name="Morowitz M.J."/>
            <person name="Banfield J.F."/>
        </authorList>
    </citation>
    <scope>NUCLEOTIDE SEQUENCE [LARGE SCALE GENOMIC DNA]</scope>
    <source>
        <strain evidence="3">S2_012_000_R3_87</strain>
    </source>
</reference>
<evidence type="ECO:0000313" key="3">
    <source>
        <dbReference type="EMBL" id="PZP00697.1"/>
    </source>
</evidence>
<keyword evidence="1" id="KW-0732">Signal</keyword>
<protein>
    <submittedName>
        <fullName evidence="3">M23 family peptidase</fullName>
    </submittedName>
</protein>
<feature type="signal peptide" evidence="1">
    <location>
        <begin position="1"/>
        <end position="30"/>
    </location>
</feature>
<sequence>MSRFLSSSHFRRHLFAVVSVFSLTSSMAVAPVPPMAFAVEEAQQESGGGLRVADQLSRSHRVPLVTNSPTSPAAAEALVTRPLDIPEKDWLPGHRVVDLRAAPGADVLASLGGRVSFVGTVAGTPVVTIRHRDGVHTTYEPVHAEVSKGESVSRGQRIGRLANAALLGDSARKPDGLSWGAWLKGTDGRKLYLDPFGLLGSVRVRLLR</sequence>
<organism evidence="3 4">
    <name type="scientific">Corynebacterium urealyticum</name>
    <dbReference type="NCBI Taxonomy" id="43771"/>
    <lineage>
        <taxon>Bacteria</taxon>
        <taxon>Bacillati</taxon>
        <taxon>Actinomycetota</taxon>
        <taxon>Actinomycetes</taxon>
        <taxon>Mycobacteriales</taxon>
        <taxon>Corynebacteriaceae</taxon>
        <taxon>Corynebacterium</taxon>
    </lineage>
</organism>
<dbReference type="CDD" id="cd12797">
    <property type="entry name" value="M23_peptidase"/>
    <property type="match status" value="1"/>
</dbReference>
<dbReference type="Pfam" id="PF01551">
    <property type="entry name" value="Peptidase_M23"/>
    <property type="match status" value="1"/>
</dbReference>
<evidence type="ECO:0000256" key="1">
    <source>
        <dbReference type="SAM" id="SignalP"/>
    </source>
</evidence>
<dbReference type="InterPro" id="IPR011055">
    <property type="entry name" value="Dup_hybrid_motif"/>
</dbReference>